<gene>
    <name evidence="2" type="ORF">NDI89_06625</name>
</gene>
<dbReference type="EMBL" id="JAMQOT010000002">
    <property type="protein sequence ID" value="MDF9745259.1"/>
    <property type="molecule type" value="Genomic_DNA"/>
</dbReference>
<dbReference type="AlphaFoldDB" id="A0A9Q4Q030"/>
<dbReference type="Proteomes" id="UP001154061">
    <property type="component" value="Unassembled WGS sequence"/>
</dbReference>
<dbReference type="RefSeq" id="WP_277520738.1">
    <property type="nucleotide sequence ID" value="NZ_JAMQOT010000002.1"/>
</dbReference>
<accession>A0A9Q4Q030</accession>
<evidence type="ECO:0000313" key="3">
    <source>
        <dbReference type="Proteomes" id="UP001154061"/>
    </source>
</evidence>
<protein>
    <submittedName>
        <fullName evidence="2">Uncharacterized protein</fullName>
    </submittedName>
</protein>
<organism evidence="2 3">
    <name type="scientific">Natrinema salsiterrestre</name>
    <dbReference type="NCBI Taxonomy" id="2950540"/>
    <lineage>
        <taxon>Archaea</taxon>
        <taxon>Methanobacteriati</taxon>
        <taxon>Methanobacteriota</taxon>
        <taxon>Stenosarchaea group</taxon>
        <taxon>Halobacteria</taxon>
        <taxon>Halobacteriales</taxon>
        <taxon>Natrialbaceae</taxon>
        <taxon>Natrinema</taxon>
    </lineage>
</organism>
<keyword evidence="1" id="KW-1133">Transmembrane helix</keyword>
<evidence type="ECO:0000256" key="1">
    <source>
        <dbReference type="SAM" id="Phobius"/>
    </source>
</evidence>
<keyword evidence="3" id="KW-1185">Reference proteome</keyword>
<keyword evidence="1" id="KW-0472">Membrane</keyword>
<comment type="caution">
    <text evidence="2">The sequence shown here is derived from an EMBL/GenBank/DDBJ whole genome shotgun (WGS) entry which is preliminary data.</text>
</comment>
<name>A0A9Q4Q030_9EURY</name>
<feature type="transmembrane region" description="Helical" evidence="1">
    <location>
        <begin position="20"/>
        <end position="46"/>
    </location>
</feature>
<feature type="transmembrane region" description="Helical" evidence="1">
    <location>
        <begin position="90"/>
        <end position="109"/>
    </location>
</feature>
<reference evidence="2" key="1">
    <citation type="submission" date="2022-06" db="EMBL/GenBank/DDBJ databases">
        <title>Natrinema sp. a new haloarchaeum isolate from saline soil.</title>
        <authorList>
            <person name="Strakova D."/>
            <person name="Galisteo C."/>
            <person name="Sanchez-Porro C."/>
            <person name="Ventosa A."/>
        </authorList>
    </citation>
    <scope>NUCLEOTIDE SEQUENCE</scope>
    <source>
        <strain evidence="2">S1CR25-10</strain>
    </source>
</reference>
<proteinExistence type="predicted"/>
<evidence type="ECO:0000313" key="2">
    <source>
        <dbReference type="EMBL" id="MDF9745259.1"/>
    </source>
</evidence>
<feature type="transmembrane region" description="Helical" evidence="1">
    <location>
        <begin position="58"/>
        <end position="78"/>
    </location>
</feature>
<keyword evidence="1" id="KW-0812">Transmembrane</keyword>
<sequence>MSSIGAWLDETRADDRRRRLLVAGGVVFGLAFAWVHWLGFVAGGAVVALPQPSIRRGVLAGLGFGLLSALAFGGWIATAGVLDTYLTMEQVLVVSVVIPPACALFGSLVRGLR</sequence>